<evidence type="ECO:0000256" key="1">
    <source>
        <dbReference type="ARBA" id="ARBA00004571"/>
    </source>
</evidence>
<evidence type="ECO:0000256" key="7">
    <source>
        <dbReference type="ARBA" id="ARBA00022729"/>
    </source>
</evidence>
<dbReference type="InterPro" id="IPR036942">
    <property type="entry name" value="Beta-barrel_TonB_sf"/>
</dbReference>
<keyword evidence="11 14" id="KW-0472">Membrane</keyword>
<proteinExistence type="inferred from homology"/>
<gene>
    <name evidence="20" type="ORF">I6G66_13475</name>
</gene>
<keyword evidence="7 18" id="KW-0732">Signal</keyword>
<dbReference type="NCBIfam" id="TIGR01783">
    <property type="entry name" value="TonB-siderophor"/>
    <property type="match status" value="1"/>
</dbReference>
<evidence type="ECO:0000256" key="13">
    <source>
        <dbReference type="ARBA" id="ARBA00023237"/>
    </source>
</evidence>
<evidence type="ECO:0000256" key="10">
    <source>
        <dbReference type="ARBA" id="ARBA00023077"/>
    </source>
</evidence>
<dbReference type="InterPro" id="IPR010105">
    <property type="entry name" value="TonB_sidphr_rcpt"/>
</dbReference>
<evidence type="ECO:0000259" key="19">
    <source>
        <dbReference type="SMART" id="SM00965"/>
    </source>
</evidence>
<protein>
    <submittedName>
        <fullName evidence="20">TonB-dependent siderophore receptor</fullName>
    </submittedName>
</protein>
<evidence type="ECO:0000256" key="11">
    <source>
        <dbReference type="ARBA" id="ARBA00023136"/>
    </source>
</evidence>
<organism evidence="20 21">
    <name type="scientific">Delftia acidovorans</name>
    <name type="common">Pseudomonas acidovorans</name>
    <name type="synonym">Comamonas acidovorans</name>
    <dbReference type="NCBI Taxonomy" id="80866"/>
    <lineage>
        <taxon>Bacteria</taxon>
        <taxon>Pseudomonadati</taxon>
        <taxon>Pseudomonadota</taxon>
        <taxon>Betaproteobacteria</taxon>
        <taxon>Burkholderiales</taxon>
        <taxon>Comamonadaceae</taxon>
        <taxon>Delftia</taxon>
    </lineage>
</organism>
<keyword evidence="9" id="KW-0406">Ion transport</keyword>
<dbReference type="PROSITE" id="PS01156">
    <property type="entry name" value="TONB_DEPENDENT_REC_2"/>
    <property type="match status" value="1"/>
</dbReference>
<feature type="region of interest" description="Disordered" evidence="17">
    <location>
        <begin position="1"/>
        <end position="23"/>
    </location>
</feature>
<dbReference type="InterPro" id="IPR011662">
    <property type="entry name" value="Secretin/TonB_short_N"/>
</dbReference>
<dbReference type="SUPFAM" id="SSF56935">
    <property type="entry name" value="Porins"/>
    <property type="match status" value="1"/>
</dbReference>
<feature type="signal peptide" evidence="18">
    <location>
        <begin position="1"/>
        <end position="47"/>
    </location>
</feature>
<dbReference type="PANTHER" id="PTHR32552">
    <property type="entry name" value="FERRICHROME IRON RECEPTOR-RELATED"/>
    <property type="match status" value="1"/>
</dbReference>
<dbReference type="InterPro" id="IPR039426">
    <property type="entry name" value="TonB-dep_rcpt-like"/>
</dbReference>
<feature type="chain" id="PRO_5032413600" evidence="18">
    <location>
        <begin position="48"/>
        <end position="856"/>
    </location>
</feature>
<evidence type="ECO:0000256" key="14">
    <source>
        <dbReference type="PROSITE-ProRule" id="PRU01360"/>
    </source>
</evidence>
<feature type="short sequence motif" description="TonB C-terminal box" evidence="15">
    <location>
        <begin position="839"/>
        <end position="856"/>
    </location>
</feature>
<dbReference type="CDD" id="cd01347">
    <property type="entry name" value="ligand_gated_channel"/>
    <property type="match status" value="1"/>
</dbReference>
<dbReference type="Gene3D" id="3.55.50.30">
    <property type="match status" value="1"/>
</dbReference>
<comment type="subcellular location">
    <subcellularLocation>
        <location evidence="1 14">Cell outer membrane</location>
        <topology evidence="1 14">Multi-pass membrane protein</topology>
    </subcellularLocation>
</comment>
<keyword evidence="10 16" id="KW-0798">TonB box</keyword>
<dbReference type="InterPro" id="IPR000531">
    <property type="entry name" value="Beta-barrel_TonB"/>
</dbReference>
<keyword evidence="5" id="KW-0410">Iron transport</keyword>
<comment type="similarity">
    <text evidence="2 14 16">Belongs to the TonB-dependent receptor family.</text>
</comment>
<reference evidence="20 21" key="1">
    <citation type="submission" date="2020-12" db="EMBL/GenBank/DDBJ databases">
        <title>FDA dAtabase for Regulatory Grade micrObial Sequences (FDA-ARGOS): Supporting development and validation of Infectious Disease Dx tests.</title>
        <authorList>
            <person name="Sproer C."/>
            <person name="Gronow S."/>
            <person name="Severitt S."/>
            <person name="Schroder I."/>
            <person name="Tallon L."/>
            <person name="Sadzewicz L."/>
            <person name="Zhao X."/>
            <person name="Boylan J."/>
            <person name="Ott S."/>
            <person name="Bowen H."/>
            <person name="Vavikolanu K."/>
            <person name="Mehta A."/>
            <person name="Aluvathingal J."/>
            <person name="Nadendla S."/>
            <person name="Lowell S."/>
            <person name="Myers T."/>
            <person name="Yan Y."/>
            <person name="Sichtig H."/>
        </authorList>
    </citation>
    <scope>NUCLEOTIDE SEQUENCE [LARGE SCALE GENOMIC DNA]</scope>
    <source>
        <strain evidence="20 21">FDAARGOS_909</strain>
    </source>
</reference>
<dbReference type="Pfam" id="PF07715">
    <property type="entry name" value="Plug"/>
    <property type="match status" value="1"/>
</dbReference>
<dbReference type="PROSITE" id="PS52016">
    <property type="entry name" value="TONB_DEPENDENT_REC_3"/>
    <property type="match status" value="1"/>
</dbReference>
<sequence length="856" mass="92633">MASARRPLRIPQPGSTPANRRPIPPSLLLPVAAALAWSLSAPPQAWAQPAAASPSQAAATLEWNLPAGALDDSLARIARQAQRSISADPALLAGKRAPAIRGSYSVEQAAQLALADSGLRLARTPQGTLTVLAAPSAPAASSATAVPGRTQDHALAEVKVVAQADRPGTTEGTGSYTARGPSGVATGLALSVRDTPQSVSVMTQQRMEDENLTSISDVLARVPGISTSALGTERSNANARGYPITNYQLDGVSTHTEFLGLDALPTQSIADMALYDRIEVLRGASGLTTGAGDPSGIVNMVRKKPTAQFQGSAEASVGSWGNRRGVLDLSSPLNASGSVRGRLVAVHQEGDSHIDFYSRKKDVLYGVIEADLTSTLKLTAGLDHQRGRSRGSMAYLGFPLFSSDGRQTDFPVSFNPASRDNRFNTDSTSAFVTLEQALANRWQLKLSANYLRSNQREDAVYLAVNNSLFDRETGDGLSLNAERRDYRLRNKSVDINLRGPFNLGGREHEAVLGFDYTDFQSLTEGSFDITGLRNKPVNIYQWDSSGSPVFGDRFVVFDSTRRQTSLYGAGRFALADDLKLIVGGKLFNYDSDYRTDTTDGYHQTSPSSERRVFTPYAGLVYTLNPQHTLYASFATIYSPQNSRDRNGSFLDPQEGNTYEAGIKSEFLDGRLATSAAVYLIRQDNLAESDPGQFIPGTTTTASRAIKGAKTRGLDLEVNGAINRQWSIAASYNFSSSEDATGQRINTTFPRQMARLWTTYRMPGEWRRLTVGGGVNWSSGIEYSGEAWQVGKQVSARQASYAVAGLMARYDVSDQLSLTLNVNNLFDRKYIAAMSGWWYSGMYGAPRNVQVSARYRF</sequence>
<dbReference type="InterPro" id="IPR012910">
    <property type="entry name" value="Plug_dom"/>
</dbReference>
<evidence type="ECO:0000256" key="4">
    <source>
        <dbReference type="ARBA" id="ARBA00022452"/>
    </source>
</evidence>
<feature type="domain" description="Secretin/TonB short N-terminal" evidence="19">
    <location>
        <begin position="83"/>
        <end position="134"/>
    </location>
</feature>
<dbReference type="FunFam" id="2.170.130.10:FF:000010">
    <property type="entry name" value="Ferripyoverdine receptor"/>
    <property type="match status" value="1"/>
</dbReference>
<evidence type="ECO:0000256" key="2">
    <source>
        <dbReference type="ARBA" id="ARBA00009810"/>
    </source>
</evidence>
<evidence type="ECO:0000313" key="20">
    <source>
        <dbReference type="EMBL" id="QPS10933.1"/>
    </source>
</evidence>
<keyword evidence="12 20" id="KW-0675">Receptor</keyword>
<keyword evidence="13 14" id="KW-0998">Cell outer membrane</keyword>
<evidence type="ECO:0000256" key="8">
    <source>
        <dbReference type="ARBA" id="ARBA00023004"/>
    </source>
</evidence>
<dbReference type="Proteomes" id="UP000594778">
    <property type="component" value="Chromosome"/>
</dbReference>
<keyword evidence="6 14" id="KW-0812">Transmembrane</keyword>
<accession>A0A7T2W236</accession>
<dbReference type="PANTHER" id="PTHR32552:SF74">
    <property type="entry name" value="HYDROXAMATE SIDEROPHORE RECEPTOR FHUE"/>
    <property type="match status" value="1"/>
</dbReference>
<dbReference type="Gene3D" id="2.170.130.10">
    <property type="entry name" value="TonB-dependent receptor, plug domain"/>
    <property type="match status" value="1"/>
</dbReference>
<evidence type="ECO:0000256" key="9">
    <source>
        <dbReference type="ARBA" id="ARBA00023065"/>
    </source>
</evidence>
<evidence type="ECO:0000256" key="12">
    <source>
        <dbReference type="ARBA" id="ARBA00023170"/>
    </source>
</evidence>
<evidence type="ECO:0000256" key="17">
    <source>
        <dbReference type="SAM" id="MobiDB-lite"/>
    </source>
</evidence>
<dbReference type="EMBL" id="CP065668">
    <property type="protein sequence ID" value="QPS10933.1"/>
    <property type="molecule type" value="Genomic_DNA"/>
</dbReference>
<dbReference type="GO" id="GO:0015344">
    <property type="term" value="F:siderophore uptake transmembrane transporter activity"/>
    <property type="evidence" value="ECO:0007669"/>
    <property type="project" value="TreeGrafter"/>
</dbReference>
<evidence type="ECO:0000256" key="16">
    <source>
        <dbReference type="RuleBase" id="RU003357"/>
    </source>
</evidence>
<dbReference type="RefSeq" id="WP_197957219.1">
    <property type="nucleotide sequence ID" value="NZ_CP065668.1"/>
</dbReference>
<dbReference type="Gene3D" id="2.40.170.20">
    <property type="entry name" value="TonB-dependent receptor, beta-barrel domain"/>
    <property type="match status" value="1"/>
</dbReference>
<keyword evidence="4 14" id="KW-1134">Transmembrane beta strand</keyword>
<evidence type="ECO:0000256" key="3">
    <source>
        <dbReference type="ARBA" id="ARBA00022448"/>
    </source>
</evidence>
<keyword evidence="8" id="KW-0408">Iron</keyword>
<evidence type="ECO:0000256" key="15">
    <source>
        <dbReference type="PROSITE-ProRule" id="PRU10144"/>
    </source>
</evidence>
<evidence type="ECO:0000256" key="6">
    <source>
        <dbReference type="ARBA" id="ARBA00022692"/>
    </source>
</evidence>
<dbReference type="AlphaFoldDB" id="A0A7T2W236"/>
<dbReference type="GO" id="GO:0009279">
    <property type="term" value="C:cell outer membrane"/>
    <property type="evidence" value="ECO:0007669"/>
    <property type="project" value="UniProtKB-SubCell"/>
</dbReference>
<dbReference type="InterPro" id="IPR010917">
    <property type="entry name" value="TonB_rcpt_CS"/>
</dbReference>
<name>A0A7T2W236_DELAC</name>
<dbReference type="InterPro" id="IPR037066">
    <property type="entry name" value="Plug_dom_sf"/>
</dbReference>
<dbReference type="SMART" id="SM00965">
    <property type="entry name" value="STN"/>
    <property type="match status" value="1"/>
</dbReference>
<dbReference type="Pfam" id="PF00593">
    <property type="entry name" value="TonB_dep_Rec_b-barrel"/>
    <property type="match status" value="1"/>
</dbReference>
<evidence type="ECO:0000313" key="21">
    <source>
        <dbReference type="Proteomes" id="UP000594778"/>
    </source>
</evidence>
<dbReference type="GO" id="GO:0038023">
    <property type="term" value="F:signaling receptor activity"/>
    <property type="evidence" value="ECO:0007669"/>
    <property type="project" value="InterPro"/>
</dbReference>
<evidence type="ECO:0000256" key="5">
    <source>
        <dbReference type="ARBA" id="ARBA00022496"/>
    </source>
</evidence>
<keyword evidence="3 14" id="KW-0813">Transport</keyword>
<dbReference type="GO" id="GO:0015891">
    <property type="term" value="P:siderophore transport"/>
    <property type="evidence" value="ECO:0007669"/>
    <property type="project" value="InterPro"/>
</dbReference>
<evidence type="ECO:0000256" key="18">
    <source>
        <dbReference type="SAM" id="SignalP"/>
    </source>
</evidence>